<dbReference type="Pfam" id="PF16242">
    <property type="entry name" value="Pyrid_ox_like"/>
    <property type="match status" value="1"/>
</dbReference>
<dbReference type="Proteomes" id="UP000243468">
    <property type="component" value="Unassembled WGS sequence"/>
</dbReference>
<dbReference type="OrthoDB" id="1432662at2"/>
<feature type="domain" description="General stress protein FMN-binding split barrel" evidence="1">
    <location>
        <begin position="6"/>
        <end position="154"/>
    </location>
</feature>
<keyword evidence="3" id="KW-1185">Reference proteome</keyword>
<organism evidence="2 3">
    <name type="scientific">Acinetobacter kookii</name>
    <dbReference type="NCBI Taxonomy" id="1226327"/>
    <lineage>
        <taxon>Bacteria</taxon>
        <taxon>Pseudomonadati</taxon>
        <taxon>Pseudomonadota</taxon>
        <taxon>Gammaproteobacteria</taxon>
        <taxon>Moraxellales</taxon>
        <taxon>Moraxellaceae</taxon>
        <taxon>Acinetobacter</taxon>
    </lineage>
</organism>
<dbReference type="PANTHER" id="PTHR34818">
    <property type="entry name" value="PROTEIN BLI-3"/>
    <property type="match status" value="1"/>
</dbReference>
<dbReference type="STRING" id="1226327.SAMN05421732_104123"/>
<dbReference type="InterPro" id="IPR012349">
    <property type="entry name" value="Split_barrel_FMN-bd"/>
</dbReference>
<dbReference type="SUPFAM" id="SSF50475">
    <property type="entry name" value="FMN-binding split barrel"/>
    <property type="match status" value="1"/>
</dbReference>
<accession>A0A1G6K080</accession>
<sequence length="166" mass="19084">MTDSQNREKLWKLIKEVRFSMISHTTETQEIHSQPMTMLNSKQMDEHQNLYFILRDSNDLVNAIESGRNHIGLSFAKPSDDIYVSISAHAQISTDPSLIDELWNPWAENWFKGKDDPSVRVLVARAISAEYWNVTDNKITHLFKVVKGSITGKTDEPDADHQKMNL</sequence>
<dbReference type="RefSeq" id="WP_092819618.1">
    <property type="nucleotide sequence ID" value="NZ_BAABKJ010000010.1"/>
</dbReference>
<dbReference type="EMBL" id="FMYO01000004">
    <property type="protein sequence ID" value="SDC24288.1"/>
    <property type="molecule type" value="Genomic_DNA"/>
</dbReference>
<dbReference type="PANTHER" id="PTHR34818:SF1">
    <property type="entry name" value="PROTEIN BLI-3"/>
    <property type="match status" value="1"/>
</dbReference>
<dbReference type="InterPro" id="IPR038725">
    <property type="entry name" value="YdaG_split_barrel_FMN-bd"/>
</dbReference>
<dbReference type="InterPro" id="IPR052917">
    <property type="entry name" value="Stress-Dev_Protein"/>
</dbReference>
<proteinExistence type="predicted"/>
<evidence type="ECO:0000259" key="1">
    <source>
        <dbReference type="Pfam" id="PF16242"/>
    </source>
</evidence>
<dbReference type="AlphaFoldDB" id="A0A1G6K080"/>
<reference evidence="3" key="1">
    <citation type="submission" date="2016-09" db="EMBL/GenBank/DDBJ databases">
        <authorList>
            <person name="Varghese N."/>
            <person name="Submissions S."/>
        </authorList>
    </citation>
    <scope>NUCLEOTIDE SEQUENCE [LARGE SCALE GENOMIC DNA]</scope>
    <source>
        <strain evidence="3">ANC 4667</strain>
    </source>
</reference>
<protein>
    <submittedName>
        <fullName evidence="2">General stress protein 26</fullName>
    </submittedName>
</protein>
<name>A0A1G6K080_9GAMM</name>
<evidence type="ECO:0000313" key="2">
    <source>
        <dbReference type="EMBL" id="SDC24288.1"/>
    </source>
</evidence>
<gene>
    <name evidence="2" type="ORF">SAMN05421732_104123</name>
</gene>
<dbReference type="Gene3D" id="2.30.110.10">
    <property type="entry name" value="Electron Transport, Fmn-binding Protein, Chain A"/>
    <property type="match status" value="1"/>
</dbReference>
<evidence type="ECO:0000313" key="3">
    <source>
        <dbReference type="Proteomes" id="UP000243468"/>
    </source>
</evidence>